<dbReference type="SUPFAM" id="SSF50677">
    <property type="entry name" value="ValRS/IleRS/LeuRS editing domain"/>
    <property type="match status" value="1"/>
</dbReference>
<dbReference type="STRING" id="1391653.AKJ08_1190"/>
<dbReference type="Pfam" id="PF00133">
    <property type="entry name" value="tRNA-synt_1"/>
    <property type="match status" value="1"/>
</dbReference>
<sequence>MRADSIASLKPFSPVRPDVQFPRQEDEILRHWDERRIFEQSLEQTAGAEPFNFYDGPPFATGLPHYGHILAGVLKDIVPRYWTMKGRHVTRRFGWDCHGLPVEYEINKSLGLESRKQILEHGVDRYNAACRGIVQRYSEEWKKTVRRVGRWVDMENGYFTMDVSFMQSVWWVFQQLWEKGLIYEGHKVVPYSVGLSTPLSNFEANLNYKQTQDPALTVTFPLLDEPETAILAWTTTPWTLPSNLGLAVGRTIDYVKVREKESGRQFILAATLLPSVFKDDAAEVLETFPGEKLLGRRYQPIFPFFADRAERGAFRVIHSDHVTTDSGTGVVHMAPAFGEDDYYACLREGIELVNPVDDDGTFTAEVAPWTGRKVKEADKEIIAELKKSGRLFKQDTILHSYPFCWRTDTPLIYRAVSSWFVAVEKIKDRIVAANQTTRWVPEHLRDGRFGNWLENARDWAISRNRFWGTPLPIWRNAEGEVICIGSREELERLSGEKIEDLHIDRIDSVRIPSPTGKSPLQRIEGVLDCWFESGSMPFAQWGYPYAHPEALEERFPADFIAEGLDQTRGWFYTLMVIGAALYDRAPFRNVIVNGLILAEDGKKMSKSLRNYPDPMEVLDKHGADALRLYLIDSPVVKAQELRFSEAGVRDVARKVLVRWWNSYSFFVNYANVDGFRPKVDAHDSPNVLDQWVLSRLHGLIETTNREMAAYRLYNVVPALLGFIEDLTNTYIRFNRPHFAQEGMPEDKRFAFETLYEVLHTLSVVMAPFAPFLAETTYQNLASVHPAGGKESVHLERFPEADTRLLRPELEEAVAAMVALVTLGRNQRDKIGVRAKIPLRSLRIVHREERVLENLRKFERYFQDELNVQSVEYDRHEDKFVQITAKANFPALGPRLGARMKTVAGAIARLQLDDILRLEHGETITVEGEPITAADVEIRRAPRGDRPNLAVHQVVSIELDPTVTPEQEREGLAREVIRNVQAARKSADFLLDDRIRVELRCDGLLRQAIEAHQEMIAAETLSVSLALVDDPAGDFRTEAEVDGQALQLAVARQPR</sequence>
<dbReference type="CDD" id="cd07961">
    <property type="entry name" value="Anticodon_Ia_Ile_ABEc"/>
    <property type="match status" value="1"/>
</dbReference>
<comment type="subcellular location">
    <subcellularLocation>
        <location evidence="10">Cytoplasm</location>
    </subcellularLocation>
</comment>
<dbReference type="PRINTS" id="PR00984">
    <property type="entry name" value="TRNASYNTHILE"/>
</dbReference>
<organism evidence="13 14">
    <name type="scientific">Vulgatibacter incomptus</name>
    <dbReference type="NCBI Taxonomy" id="1391653"/>
    <lineage>
        <taxon>Bacteria</taxon>
        <taxon>Pseudomonadati</taxon>
        <taxon>Myxococcota</taxon>
        <taxon>Myxococcia</taxon>
        <taxon>Myxococcales</taxon>
        <taxon>Cystobacterineae</taxon>
        <taxon>Vulgatibacteraceae</taxon>
        <taxon>Vulgatibacter</taxon>
    </lineage>
</organism>
<dbReference type="GO" id="GO:0008270">
    <property type="term" value="F:zinc ion binding"/>
    <property type="evidence" value="ECO:0007669"/>
    <property type="project" value="UniProtKB-UniRule"/>
</dbReference>
<dbReference type="InterPro" id="IPR009008">
    <property type="entry name" value="Val/Leu/Ile-tRNA-synth_edit"/>
</dbReference>
<dbReference type="NCBIfam" id="TIGR00392">
    <property type="entry name" value="ileS"/>
    <property type="match status" value="1"/>
</dbReference>
<dbReference type="InterPro" id="IPR023586">
    <property type="entry name" value="Ile-tRNA-ligase_type2"/>
</dbReference>
<feature type="short sequence motif" description="'KMSKS' region" evidence="10">
    <location>
        <begin position="603"/>
        <end position="607"/>
    </location>
</feature>
<keyword evidence="10" id="KW-0479">Metal-binding</keyword>
<dbReference type="PANTHER" id="PTHR42780:SF1">
    <property type="entry name" value="ISOLEUCINE--TRNA LIGASE, CYTOPLASMIC"/>
    <property type="match status" value="1"/>
</dbReference>
<keyword evidence="2 10" id="KW-0963">Cytoplasm</keyword>
<dbReference type="GO" id="GO:0004822">
    <property type="term" value="F:isoleucine-tRNA ligase activity"/>
    <property type="evidence" value="ECO:0007669"/>
    <property type="project" value="UniProtKB-UniRule"/>
</dbReference>
<dbReference type="OrthoDB" id="9810365at2"/>
<dbReference type="FunFam" id="3.40.50.620:FF:000133">
    <property type="entry name" value="Isoleucyl-tRNA synthetase, cytoplasmic"/>
    <property type="match status" value="1"/>
</dbReference>
<dbReference type="InterPro" id="IPR001412">
    <property type="entry name" value="aa-tRNA-synth_I_CS"/>
</dbReference>
<dbReference type="SUPFAM" id="SSF47323">
    <property type="entry name" value="Anticodon-binding domain of a subclass of class I aminoacyl-tRNA synthetases"/>
    <property type="match status" value="1"/>
</dbReference>
<feature type="domain" description="Methionyl/Valyl/Leucyl/Isoleucyl-tRNA synthetase anticodon-binding" evidence="12">
    <location>
        <begin position="689"/>
        <end position="839"/>
    </location>
</feature>
<feature type="domain" description="Aminoacyl-tRNA synthetase class Ia" evidence="11">
    <location>
        <begin position="28"/>
        <end position="641"/>
    </location>
</feature>
<evidence type="ECO:0000256" key="2">
    <source>
        <dbReference type="ARBA" id="ARBA00022490"/>
    </source>
</evidence>
<keyword evidence="7 10" id="KW-0030">Aminoacyl-tRNA synthetase</keyword>
<dbReference type="Pfam" id="PF19302">
    <property type="entry name" value="DUF5915"/>
    <property type="match status" value="1"/>
</dbReference>
<dbReference type="PANTHER" id="PTHR42780">
    <property type="entry name" value="SOLEUCYL-TRNA SYNTHETASE"/>
    <property type="match status" value="1"/>
</dbReference>
<dbReference type="FunFam" id="3.40.50.620:FF:000023">
    <property type="entry name" value="Isoleucyl-tRNA synthetase,cytoplasmic"/>
    <property type="match status" value="1"/>
</dbReference>
<dbReference type="GO" id="GO:0000049">
    <property type="term" value="F:tRNA binding"/>
    <property type="evidence" value="ECO:0007669"/>
    <property type="project" value="InterPro"/>
</dbReference>
<keyword evidence="4 10" id="KW-0547">Nucleotide-binding</keyword>
<evidence type="ECO:0000259" key="11">
    <source>
        <dbReference type="Pfam" id="PF00133"/>
    </source>
</evidence>
<dbReference type="PROSITE" id="PS00178">
    <property type="entry name" value="AA_TRNA_LIGASE_I"/>
    <property type="match status" value="1"/>
</dbReference>
<dbReference type="Pfam" id="PF08264">
    <property type="entry name" value="Anticodon_1"/>
    <property type="match status" value="1"/>
</dbReference>
<name>A0A0K1PB94_9BACT</name>
<evidence type="ECO:0000259" key="12">
    <source>
        <dbReference type="Pfam" id="PF08264"/>
    </source>
</evidence>
<dbReference type="Gene3D" id="3.40.50.620">
    <property type="entry name" value="HUPs"/>
    <property type="match status" value="2"/>
</dbReference>
<evidence type="ECO:0000256" key="8">
    <source>
        <dbReference type="ARBA" id="ARBA00025217"/>
    </source>
</evidence>
<feature type="short sequence motif" description="'HIGH' region" evidence="10">
    <location>
        <begin position="58"/>
        <end position="68"/>
    </location>
</feature>
<protein>
    <recommendedName>
        <fullName evidence="10">Isoleucine--tRNA ligase</fullName>
        <ecNumber evidence="10">6.1.1.5</ecNumber>
    </recommendedName>
    <alternativeName>
        <fullName evidence="10">Isoleucyl-tRNA synthetase</fullName>
        <shortName evidence="10">IleRS</shortName>
    </alternativeName>
</protein>
<keyword evidence="3 10" id="KW-0436">Ligase</keyword>
<comment type="subunit">
    <text evidence="10">Monomer.</text>
</comment>
<evidence type="ECO:0000256" key="3">
    <source>
        <dbReference type="ARBA" id="ARBA00022598"/>
    </source>
</evidence>
<dbReference type="InterPro" id="IPR033709">
    <property type="entry name" value="Anticodon_Ile_ABEc"/>
</dbReference>
<dbReference type="PATRIC" id="fig|1391653.3.peg.1241"/>
<dbReference type="Proteomes" id="UP000055590">
    <property type="component" value="Chromosome"/>
</dbReference>
<evidence type="ECO:0000256" key="4">
    <source>
        <dbReference type="ARBA" id="ARBA00022741"/>
    </source>
</evidence>
<dbReference type="GO" id="GO:0006428">
    <property type="term" value="P:isoleucyl-tRNA aminoacylation"/>
    <property type="evidence" value="ECO:0007669"/>
    <property type="project" value="UniProtKB-UniRule"/>
</dbReference>
<dbReference type="EMBL" id="CP012332">
    <property type="protein sequence ID" value="AKU90803.1"/>
    <property type="molecule type" value="Genomic_DNA"/>
</dbReference>
<evidence type="ECO:0000256" key="10">
    <source>
        <dbReference type="HAMAP-Rule" id="MF_02003"/>
    </source>
</evidence>
<dbReference type="InterPro" id="IPR002300">
    <property type="entry name" value="aa-tRNA-synth_Ia"/>
</dbReference>
<dbReference type="CDD" id="cd00818">
    <property type="entry name" value="IleRS_core"/>
    <property type="match status" value="1"/>
</dbReference>
<dbReference type="InterPro" id="IPR014729">
    <property type="entry name" value="Rossmann-like_a/b/a_fold"/>
</dbReference>
<evidence type="ECO:0000313" key="13">
    <source>
        <dbReference type="EMBL" id="AKU90803.1"/>
    </source>
</evidence>
<dbReference type="InterPro" id="IPR013155">
    <property type="entry name" value="M/V/L/I-tRNA-synth_anticd-bd"/>
</dbReference>
<proteinExistence type="inferred from homology"/>
<comment type="catalytic activity">
    <reaction evidence="9 10">
        <text>tRNA(Ile) + L-isoleucine + ATP = L-isoleucyl-tRNA(Ile) + AMP + diphosphate</text>
        <dbReference type="Rhea" id="RHEA:11060"/>
        <dbReference type="Rhea" id="RHEA-COMP:9666"/>
        <dbReference type="Rhea" id="RHEA-COMP:9695"/>
        <dbReference type="ChEBI" id="CHEBI:30616"/>
        <dbReference type="ChEBI" id="CHEBI:33019"/>
        <dbReference type="ChEBI" id="CHEBI:58045"/>
        <dbReference type="ChEBI" id="CHEBI:78442"/>
        <dbReference type="ChEBI" id="CHEBI:78528"/>
        <dbReference type="ChEBI" id="CHEBI:456215"/>
        <dbReference type="EC" id="6.1.1.5"/>
    </reaction>
</comment>
<comment type="function">
    <text evidence="8 10">Catalyzes the attachment of isoleucine to tRNA(Ile). As IleRS can inadvertently accommodate and process structurally similar amino acids such as valine, to avoid such errors it has two additional distinct tRNA(Ile)-dependent editing activities. One activity is designated as 'pretransfer' editing and involves the hydrolysis of activated Val-AMP. The other activity is designated 'posttransfer' editing and involves deacylation of mischarged Val-tRNA(Ile).</text>
</comment>
<keyword evidence="14" id="KW-1185">Reference proteome</keyword>
<comment type="cofactor">
    <cofactor evidence="10">
        <name>Zn(2+)</name>
        <dbReference type="ChEBI" id="CHEBI:29105"/>
    </cofactor>
</comment>
<comment type="domain">
    <text evidence="10">IleRS has two distinct active sites: one for aminoacylation and one for editing. The misactivated valine is translocated from the active site to the editing site, which sterically excludes the correctly activated isoleucine. The single editing site contains two valyl binding pockets, one specific for each substrate (Val-AMP or Val-tRNA(Ile)).</text>
</comment>
<gene>
    <name evidence="10" type="primary">ileS</name>
    <name evidence="13" type="ORF">AKJ08_1190</name>
</gene>
<dbReference type="KEGG" id="vin:AKJ08_1190"/>
<dbReference type="InterPro" id="IPR009080">
    <property type="entry name" value="tRNAsynth_Ia_anticodon-bd"/>
</dbReference>
<evidence type="ECO:0000256" key="1">
    <source>
        <dbReference type="ARBA" id="ARBA00007078"/>
    </source>
</evidence>
<dbReference type="Gene3D" id="1.10.730.10">
    <property type="entry name" value="Isoleucyl-tRNA Synthetase, Domain 1"/>
    <property type="match status" value="1"/>
</dbReference>
<dbReference type="GO" id="GO:0005737">
    <property type="term" value="C:cytoplasm"/>
    <property type="evidence" value="ECO:0007669"/>
    <property type="project" value="UniProtKB-SubCell"/>
</dbReference>
<dbReference type="InterPro" id="IPR002301">
    <property type="entry name" value="Ile-tRNA-ligase"/>
</dbReference>
<dbReference type="RefSeq" id="WP_050725204.1">
    <property type="nucleotide sequence ID" value="NZ_CP012332.1"/>
</dbReference>
<keyword evidence="6 10" id="KW-0648">Protein biosynthesis</keyword>
<dbReference type="AlphaFoldDB" id="A0A0K1PB94"/>
<dbReference type="HAMAP" id="MF_02003">
    <property type="entry name" value="Ile_tRNA_synth_type2"/>
    <property type="match status" value="1"/>
</dbReference>
<evidence type="ECO:0000256" key="6">
    <source>
        <dbReference type="ARBA" id="ARBA00022917"/>
    </source>
</evidence>
<feature type="binding site" evidence="10">
    <location>
        <position position="606"/>
    </location>
    <ligand>
        <name>ATP</name>
        <dbReference type="ChEBI" id="CHEBI:30616"/>
    </ligand>
</feature>
<keyword evidence="5 10" id="KW-0067">ATP-binding</keyword>
<dbReference type="EC" id="6.1.1.5" evidence="10"/>
<dbReference type="SUPFAM" id="SSF52374">
    <property type="entry name" value="Nucleotidylyl transferase"/>
    <property type="match status" value="1"/>
</dbReference>
<evidence type="ECO:0000256" key="9">
    <source>
        <dbReference type="ARBA" id="ARBA00048359"/>
    </source>
</evidence>
<reference evidence="13 14" key="1">
    <citation type="submission" date="2015-08" db="EMBL/GenBank/DDBJ databases">
        <authorList>
            <person name="Babu N.S."/>
            <person name="Beckwith C.J."/>
            <person name="Beseler K.G."/>
            <person name="Brison A."/>
            <person name="Carone J.V."/>
            <person name="Caskin T.P."/>
            <person name="Diamond M."/>
            <person name="Durham M.E."/>
            <person name="Foxe J.M."/>
            <person name="Go M."/>
            <person name="Henderson B.A."/>
            <person name="Jones I.B."/>
            <person name="McGettigan J.A."/>
            <person name="Micheletti S.J."/>
            <person name="Nasrallah M.E."/>
            <person name="Ortiz D."/>
            <person name="Piller C.R."/>
            <person name="Privatt S.R."/>
            <person name="Schneider S.L."/>
            <person name="Sharp S."/>
            <person name="Smith T.C."/>
            <person name="Stanton J.D."/>
            <person name="Ullery H.E."/>
            <person name="Wilson R.J."/>
            <person name="Serrano M.G."/>
            <person name="Buck G."/>
            <person name="Lee V."/>
            <person name="Wang Y."/>
            <person name="Carvalho R."/>
            <person name="Voegtly L."/>
            <person name="Shi R."/>
            <person name="Duckworth R."/>
            <person name="Johnson A."/>
            <person name="Loviza R."/>
            <person name="Walstead R."/>
            <person name="Shah Z."/>
            <person name="Kiflezghi M."/>
            <person name="Wade K."/>
            <person name="Ball S.L."/>
            <person name="Bradley K.W."/>
            <person name="Asai D.J."/>
            <person name="Bowman C.A."/>
            <person name="Russell D.A."/>
            <person name="Pope W.H."/>
            <person name="Jacobs-Sera D."/>
            <person name="Hendrix R.W."/>
            <person name="Hatfull G.F."/>
        </authorList>
    </citation>
    <scope>NUCLEOTIDE SEQUENCE [LARGE SCALE GENOMIC DNA]</scope>
    <source>
        <strain evidence="13 14">DSM 27710</strain>
    </source>
</reference>
<evidence type="ECO:0000256" key="7">
    <source>
        <dbReference type="ARBA" id="ARBA00023146"/>
    </source>
</evidence>
<dbReference type="GO" id="GO:0002161">
    <property type="term" value="F:aminoacyl-tRNA deacylase activity"/>
    <property type="evidence" value="ECO:0007669"/>
    <property type="project" value="InterPro"/>
</dbReference>
<accession>A0A0K1PB94</accession>
<dbReference type="GO" id="GO:0005524">
    <property type="term" value="F:ATP binding"/>
    <property type="evidence" value="ECO:0007669"/>
    <property type="project" value="UniProtKB-UniRule"/>
</dbReference>
<keyword evidence="10" id="KW-0862">Zinc</keyword>
<evidence type="ECO:0000256" key="5">
    <source>
        <dbReference type="ARBA" id="ARBA00022840"/>
    </source>
</evidence>
<evidence type="ECO:0000313" key="14">
    <source>
        <dbReference type="Proteomes" id="UP000055590"/>
    </source>
</evidence>
<comment type="similarity">
    <text evidence="1 10">Belongs to the class-I aminoacyl-tRNA synthetase family. IleS type 2 subfamily.</text>
</comment>